<evidence type="ECO:0008006" key="4">
    <source>
        <dbReference type="Google" id="ProtNLM"/>
    </source>
</evidence>
<dbReference type="Proteomes" id="UP000472710">
    <property type="component" value="Unassembled WGS sequence"/>
</dbReference>
<gene>
    <name evidence="2" type="ORF">Sdia_60820</name>
</gene>
<reference evidence="2 3" key="1">
    <citation type="submission" date="2020-02" db="EMBL/GenBank/DDBJ databases">
        <title>Whole genome shotgun sequence of Streptomyces diastaticus subsp. diastaticus NBRC 13412.</title>
        <authorList>
            <person name="Ichikawa N."/>
            <person name="Komaki H."/>
            <person name="Tamura T."/>
        </authorList>
    </citation>
    <scope>NUCLEOTIDE SEQUENCE [LARGE SCALE GENOMIC DNA]</scope>
    <source>
        <strain evidence="2 3">NBRC 13412</strain>
    </source>
</reference>
<organism evidence="2 3">
    <name type="scientific">Streptomyces diastaticus subsp. diastaticus</name>
    <dbReference type="NCBI Taxonomy" id="68040"/>
    <lineage>
        <taxon>Bacteria</taxon>
        <taxon>Bacillati</taxon>
        <taxon>Actinomycetota</taxon>
        <taxon>Actinomycetes</taxon>
        <taxon>Kitasatosporales</taxon>
        <taxon>Streptomycetaceae</taxon>
        <taxon>Streptomyces</taxon>
        <taxon>Streptomyces diastaticus group</taxon>
    </lineage>
</organism>
<evidence type="ECO:0000313" key="2">
    <source>
        <dbReference type="EMBL" id="GFH75314.1"/>
    </source>
</evidence>
<evidence type="ECO:0000256" key="1">
    <source>
        <dbReference type="SAM" id="MobiDB-lite"/>
    </source>
</evidence>
<dbReference type="EMBL" id="BLLN01000009">
    <property type="protein sequence ID" value="GFH75314.1"/>
    <property type="molecule type" value="Genomic_DNA"/>
</dbReference>
<proteinExistence type="predicted"/>
<sequence length="96" mass="10371">MTKNPKKAAGAADADEPQAEGAGTQETAVCGYAEVAGEIGVKPATIRYYWSQKRHLLPRPDALVGGKPLWYPATVRKWAKNRLGTGYRSDLKSPDA</sequence>
<comment type="caution">
    <text evidence="2">The sequence shown here is derived from an EMBL/GenBank/DDBJ whole genome shotgun (WGS) entry which is preliminary data.</text>
</comment>
<evidence type="ECO:0000313" key="3">
    <source>
        <dbReference type="Proteomes" id="UP000472710"/>
    </source>
</evidence>
<name>A0ABQ1CYD0_STRDI</name>
<keyword evidence="3" id="KW-1185">Reference proteome</keyword>
<accession>A0ABQ1CYD0</accession>
<feature type="region of interest" description="Disordered" evidence="1">
    <location>
        <begin position="1"/>
        <end position="25"/>
    </location>
</feature>
<dbReference type="RefSeq" id="WP_229831696.1">
    <property type="nucleotide sequence ID" value="NZ_BLLN01000009.1"/>
</dbReference>
<dbReference type="GeneID" id="95074070"/>
<protein>
    <recommendedName>
        <fullName evidence="4">MarR family transcriptional regulator</fullName>
    </recommendedName>
</protein>